<dbReference type="AlphaFoldDB" id="A0A1C3ZYE5"/>
<dbReference type="Proteomes" id="UP000181997">
    <property type="component" value="Unassembled WGS sequence"/>
</dbReference>
<dbReference type="OrthoDB" id="1925295at2"/>
<protein>
    <submittedName>
        <fullName evidence="1">Phage uncharacterized protein (Phage_XkdX)</fullName>
    </submittedName>
</protein>
<accession>A0A1C3ZYE5</accession>
<dbReference type="Pfam" id="PF09693">
    <property type="entry name" value="Phage_XkdX"/>
    <property type="match status" value="1"/>
</dbReference>
<sequence>MDWYKYIKGWYPMFWSKEQVGTAVECEKITTAQYEEIIGEPYPTV</sequence>
<reference evidence="2" key="1">
    <citation type="submission" date="2016-08" db="EMBL/GenBank/DDBJ databases">
        <authorList>
            <person name="Varghese N."/>
            <person name="Submissions Spin"/>
        </authorList>
    </citation>
    <scope>NUCLEOTIDE SEQUENCE [LARGE SCALE GENOMIC DNA]</scope>
    <source>
        <strain evidence="2">SGD-1123</strain>
    </source>
</reference>
<name>A0A1C3ZYE5_9BACI</name>
<evidence type="ECO:0000313" key="1">
    <source>
        <dbReference type="EMBL" id="SCB87331.1"/>
    </source>
</evidence>
<dbReference type="InterPro" id="IPR010022">
    <property type="entry name" value="XkdX"/>
</dbReference>
<keyword evidence="2" id="KW-1185">Reference proteome</keyword>
<proteinExistence type="predicted"/>
<gene>
    <name evidence="1" type="ORF">GA0061094_1076</name>
</gene>
<evidence type="ECO:0000313" key="2">
    <source>
        <dbReference type="Proteomes" id="UP000181997"/>
    </source>
</evidence>
<organism evidence="1 2">
    <name type="scientific">[Bacillus] enclensis</name>
    <dbReference type="NCBI Taxonomy" id="1402860"/>
    <lineage>
        <taxon>Bacteria</taxon>
        <taxon>Bacillati</taxon>
        <taxon>Bacillota</taxon>
        <taxon>Bacilli</taxon>
        <taxon>Bacillales</taxon>
        <taxon>Bacillaceae</taxon>
        <taxon>Rossellomorea</taxon>
    </lineage>
</organism>
<dbReference type="RefSeq" id="WP_141687664.1">
    <property type="nucleotide sequence ID" value="NZ_FMAU01000001.1"/>
</dbReference>
<dbReference type="EMBL" id="FMAU01000001">
    <property type="protein sequence ID" value="SCB87331.1"/>
    <property type="molecule type" value="Genomic_DNA"/>
</dbReference>